<evidence type="ECO:0008006" key="2">
    <source>
        <dbReference type="Google" id="ProtNLM"/>
    </source>
</evidence>
<name>A0A8S5USI0_9CAUD</name>
<organism evidence="1">
    <name type="scientific">Myoviridae sp. ctGgs6</name>
    <dbReference type="NCBI Taxonomy" id="2825072"/>
    <lineage>
        <taxon>Viruses</taxon>
        <taxon>Duplodnaviria</taxon>
        <taxon>Heunggongvirae</taxon>
        <taxon>Uroviricota</taxon>
        <taxon>Caudoviricetes</taxon>
    </lineage>
</organism>
<protein>
    <recommendedName>
        <fullName evidence="2">HK97 gp10 family phage protein</fullName>
    </recommendedName>
</protein>
<accession>A0A8S5USI0</accession>
<reference evidence="1" key="1">
    <citation type="journal article" date="2021" name="Proc. Natl. Acad. Sci. U.S.A.">
        <title>A Catalog of Tens of Thousands of Viruses from Human Metagenomes Reveals Hidden Associations with Chronic Diseases.</title>
        <authorList>
            <person name="Tisza M.J."/>
            <person name="Buck C.B."/>
        </authorList>
    </citation>
    <scope>NUCLEOTIDE SEQUENCE</scope>
    <source>
        <strain evidence="1">CtGgs6</strain>
    </source>
</reference>
<dbReference type="EMBL" id="BK016132">
    <property type="protein sequence ID" value="DAF97362.1"/>
    <property type="molecule type" value="Genomic_DNA"/>
</dbReference>
<proteinExistence type="predicted"/>
<sequence length="134" mass="15260">MSYRRVSPDDLADAIQQELSGYLASLQIQMNAAALKAMKRLVQLTKSTAPRGKRGSFAKSIKMEQQDYGRGQVRQRHYFWCVRPPDHRLAHLLVHGHATRDGGRTRADPFLKNALDQVLPDYEREVETLVGDDK</sequence>
<evidence type="ECO:0000313" key="1">
    <source>
        <dbReference type="EMBL" id="DAF97362.1"/>
    </source>
</evidence>